<comment type="caution">
    <text evidence="1">The sequence shown here is derived from an EMBL/GenBank/DDBJ whole genome shotgun (WGS) entry which is preliminary data.</text>
</comment>
<organism evidence="1 2">
    <name type="scientific">Leptospira limi</name>
    <dbReference type="NCBI Taxonomy" id="2950023"/>
    <lineage>
        <taxon>Bacteria</taxon>
        <taxon>Pseudomonadati</taxon>
        <taxon>Spirochaetota</taxon>
        <taxon>Spirochaetia</taxon>
        <taxon>Leptospirales</taxon>
        <taxon>Leptospiraceae</taxon>
        <taxon>Leptospira</taxon>
    </lineage>
</organism>
<reference evidence="1 2" key="1">
    <citation type="submission" date="2022-06" db="EMBL/GenBank/DDBJ databases">
        <title>Leptospira isolates from biofilms formed at urban environments.</title>
        <authorList>
            <person name="Ribeiro P.S."/>
            <person name="Sousa T."/>
            <person name="Carvalho N."/>
            <person name="Aburjaile F."/>
            <person name="Neves F."/>
            <person name="Oliveira D."/>
            <person name="Blanco L."/>
            <person name="Lima J."/>
            <person name="Costa F."/>
            <person name="Brenig B."/>
            <person name="Soares S."/>
            <person name="Ramos R."/>
            <person name="Goes-Neto A."/>
            <person name="Matiuzzi M."/>
            <person name="Azevedo V."/>
            <person name="Ristow P."/>
        </authorList>
    </citation>
    <scope>NUCLEOTIDE SEQUENCE [LARGE SCALE GENOMIC DNA]</scope>
    <source>
        <strain evidence="1 2">VSF25</strain>
    </source>
</reference>
<protein>
    <submittedName>
        <fullName evidence="1">SGNH/GDSL hydrolase family protein</fullName>
    </submittedName>
</protein>
<accession>A0ABT3LTZ5</accession>
<sequence>MSLVRPTLGMFGDSIMALWPAEEQLKPFVVIKNAFPVRKTTDILFAIENDQSRYNACIYNGGVNDYLGNFTPQQSELEFTVQNQIRALTHLQTRCDQILAINIWYVELPWPMEAASRLNVLMKERVQFVPRLDPETWIKSSDLLDGDHLTERGYQKLSDKTLEHFRTRIPWIDFLPR</sequence>
<keyword evidence="1" id="KW-0378">Hydrolase</keyword>
<gene>
    <name evidence="1" type="ORF">ND812_03765</name>
</gene>
<name>A0ABT3LTZ5_9LEPT</name>
<keyword evidence="2" id="KW-1185">Reference proteome</keyword>
<dbReference type="EMBL" id="JAMQPV010000001">
    <property type="protein sequence ID" value="MCW7461198.1"/>
    <property type="molecule type" value="Genomic_DNA"/>
</dbReference>
<dbReference type="GO" id="GO:0016787">
    <property type="term" value="F:hydrolase activity"/>
    <property type="evidence" value="ECO:0007669"/>
    <property type="project" value="UniProtKB-KW"/>
</dbReference>
<dbReference type="Gene3D" id="3.40.50.1110">
    <property type="entry name" value="SGNH hydrolase"/>
    <property type="match status" value="1"/>
</dbReference>
<dbReference type="Proteomes" id="UP001209737">
    <property type="component" value="Unassembled WGS sequence"/>
</dbReference>
<dbReference type="SUPFAM" id="SSF52266">
    <property type="entry name" value="SGNH hydrolase"/>
    <property type="match status" value="1"/>
</dbReference>
<dbReference type="InterPro" id="IPR036514">
    <property type="entry name" value="SGNH_hydro_sf"/>
</dbReference>
<proteinExistence type="predicted"/>
<evidence type="ECO:0000313" key="1">
    <source>
        <dbReference type="EMBL" id="MCW7461198.1"/>
    </source>
</evidence>
<dbReference type="RefSeq" id="WP_265374338.1">
    <property type="nucleotide sequence ID" value="NZ_JAMQPV010000001.1"/>
</dbReference>
<evidence type="ECO:0000313" key="2">
    <source>
        <dbReference type="Proteomes" id="UP001209737"/>
    </source>
</evidence>